<reference evidence="2" key="1">
    <citation type="submission" date="2005-09" db="EMBL/GenBank/DDBJ databases">
        <authorList>
            <person name="Mural R.J."/>
            <person name="Li P.W."/>
            <person name="Adams M.D."/>
            <person name="Amanatides P.G."/>
            <person name="Baden-Tillson H."/>
            <person name="Barnstead M."/>
            <person name="Chin S.H."/>
            <person name="Dew I."/>
            <person name="Evans C.A."/>
            <person name="Ferriera S."/>
            <person name="Flanigan M."/>
            <person name="Fosler C."/>
            <person name="Glodek A."/>
            <person name="Gu Z."/>
            <person name="Holt R.A."/>
            <person name="Jennings D."/>
            <person name="Kraft C.L."/>
            <person name="Lu F."/>
            <person name="Nguyen T."/>
            <person name="Nusskern D.R."/>
            <person name="Pfannkoch C.M."/>
            <person name="Sitter C."/>
            <person name="Sutton G.G."/>
            <person name="Venter J.C."/>
            <person name="Wang Z."/>
            <person name="Woodage T."/>
            <person name="Zheng X.H."/>
            <person name="Zhong F."/>
        </authorList>
    </citation>
    <scope>NUCLEOTIDE SEQUENCE [LARGE SCALE GENOMIC DNA]</scope>
    <source>
        <strain>BN</strain>
        <strain evidence="2">Sprague-Dawley</strain>
    </source>
</reference>
<evidence type="ECO:0000313" key="1">
    <source>
        <dbReference type="EMBL" id="EDL84744.1"/>
    </source>
</evidence>
<protein>
    <submittedName>
        <fullName evidence="1">RCG41750</fullName>
    </submittedName>
</protein>
<dbReference type="EMBL" id="CH474132">
    <property type="protein sequence ID" value="EDL84744.1"/>
    <property type="molecule type" value="Genomic_DNA"/>
</dbReference>
<proteinExistence type="predicted"/>
<name>A6KU60_RAT</name>
<gene>
    <name evidence="1" type="ORF">rCG_41750</name>
</gene>
<organism evidence="1 2">
    <name type="scientific">Rattus norvegicus</name>
    <name type="common">Rat</name>
    <dbReference type="NCBI Taxonomy" id="10116"/>
    <lineage>
        <taxon>Eukaryota</taxon>
        <taxon>Metazoa</taxon>
        <taxon>Chordata</taxon>
        <taxon>Craniata</taxon>
        <taxon>Vertebrata</taxon>
        <taxon>Euteleostomi</taxon>
        <taxon>Mammalia</taxon>
        <taxon>Eutheria</taxon>
        <taxon>Euarchontoglires</taxon>
        <taxon>Glires</taxon>
        <taxon>Rodentia</taxon>
        <taxon>Myomorpha</taxon>
        <taxon>Muroidea</taxon>
        <taxon>Muridae</taxon>
        <taxon>Murinae</taxon>
        <taxon>Rattus</taxon>
    </lineage>
</organism>
<accession>A6KU60</accession>
<evidence type="ECO:0000313" key="2">
    <source>
        <dbReference type="Proteomes" id="UP000234681"/>
    </source>
</evidence>
<dbReference type="Proteomes" id="UP000234681">
    <property type="component" value="Chromosome 8"/>
</dbReference>
<dbReference type="AlphaFoldDB" id="A6KU60"/>
<sequence length="26" mass="2953">MYTHGLIQPFQPTQANLESNFLMSKG</sequence>